<keyword evidence="3 11" id="KW-0328">Glycosyltransferase</keyword>
<keyword evidence="5 11" id="KW-0812">Transmembrane</keyword>
<dbReference type="Proteomes" id="UP000554342">
    <property type="component" value="Unassembled WGS sequence"/>
</dbReference>
<feature type="transmembrane region" description="Helical" evidence="11">
    <location>
        <begin position="163"/>
        <end position="182"/>
    </location>
</feature>
<dbReference type="EC" id="2.4.99.28" evidence="11"/>
<evidence type="ECO:0000256" key="9">
    <source>
        <dbReference type="ARBA" id="ARBA00023136"/>
    </source>
</evidence>
<keyword evidence="4 11" id="KW-0808">Transferase</keyword>
<dbReference type="EMBL" id="JACIJI010000002">
    <property type="protein sequence ID" value="MBB5718476.1"/>
    <property type="molecule type" value="Genomic_DNA"/>
</dbReference>
<dbReference type="GO" id="GO:0032153">
    <property type="term" value="C:cell division site"/>
    <property type="evidence" value="ECO:0007669"/>
    <property type="project" value="TreeGrafter"/>
</dbReference>
<dbReference type="GO" id="GO:0008955">
    <property type="term" value="F:peptidoglycan glycosyltransferase activity"/>
    <property type="evidence" value="ECO:0007669"/>
    <property type="project" value="UniProtKB-UniRule"/>
</dbReference>
<name>A0A840YY87_9SPHN</name>
<evidence type="ECO:0000256" key="10">
    <source>
        <dbReference type="ARBA" id="ARBA00023316"/>
    </source>
</evidence>
<feature type="transmembrane region" description="Helical" evidence="11">
    <location>
        <begin position="16"/>
        <end position="37"/>
    </location>
</feature>
<dbReference type="InterPro" id="IPR001182">
    <property type="entry name" value="FtsW/RodA"/>
</dbReference>
<dbReference type="GO" id="GO:0071555">
    <property type="term" value="P:cell wall organization"/>
    <property type="evidence" value="ECO:0007669"/>
    <property type="project" value="UniProtKB-KW"/>
</dbReference>
<proteinExistence type="inferred from homology"/>
<keyword evidence="2 11" id="KW-1003">Cell membrane</keyword>
<keyword evidence="7 11" id="KW-0573">Peptidoglycan synthesis</keyword>
<evidence type="ECO:0000256" key="3">
    <source>
        <dbReference type="ARBA" id="ARBA00022676"/>
    </source>
</evidence>
<evidence type="ECO:0000256" key="6">
    <source>
        <dbReference type="ARBA" id="ARBA00022960"/>
    </source>
</evidence>
<comment type="function">
    <text evidence="11">Peptidoglycan polymerase that is essential for cell wall elongation.</text>
</comment>
<evidence type="ECO:0000256" key="11">
    <source>
        <dbReference type="HAMAP-Rule" id="MF_02079"/>
    </source>
</evidence>
<keyword evidence="9 11" id="KW-0472">Membrane</keyword>
<dbReference type="PROSITE" id="PS00428">
    <property type="entry name" value="FTSW_RODA_SPOVE"/>
    <property type="match status" value="1"/>
</dbReference>
<keyword evidence="11" id="KW-0997">Cell inner membrane</keyword>
<dbReference type="PANTHER" id="PTHR30474">
    <property type="entry name" value="CELL CYCLE PROTEIN"/>
    <property type="match status" value="1"/>
</dbReference>
<dbReference type="GO" id="GO:0005886">
    <property type="term" value="C:plasma membrane"/>
    <property type="evidence" value="ECO:0007669"/>
    <property type="project" value="UniProtKB-SubCell"/>
</dbReference>
<protein>
    <recommendedName>
        <fullName evidence="11">Peptidoglycan glycosyltransferase MrdB</fullName>
        <shortName evidence="11">PGT</shortName>
        <ecNumber evidence="11">2.4.99.28</ecNumber>
    </recommendedName>
    <alternativeName>
        <fullName evidence="11">Cell elongation protein RodA</fullName>
    </alternativeName>
    <alternativeName>
        <fullName evidence="11">Cell wall polymerase</fullName>
    </alternativeName>
    <alternativeName>
        <fullName evidence="11">Peptidoglycan polymerase</fullName>
        <shortName evidence="11">PG polymerase</shortName>
    </alternativeName>
</protein>
<dbReference type="UniPathway" id="UPA00219"/>
<comment type="caution">
    <text evidence="12">The sequence shown here is derived from an EMBL/GenBank/DDBJ whole genome shotgun (WGS) entry which is preliminary data.</text>
</comment>
<dbReference type="HAMAP" id="MF_02079">
    <property type="entry name" value="PGT_RodA"/>
    <property type="match status" value="1"/>
</dbReference>
<evidence type="ECO:0000256" key="5">
    <source>
        <dbReference type="ARBA" id="ARBA00022692"/>
    </source>
</evidence>
<dbReference type="Pfam" id="PF01098">
    <property type="entry name" value="FTSW_RODA_SPOVE"/>
    <property type="match status" value="1"/>
</dbReference>
<sequence length="371" mass="39523">MNRPGIIPAPIAQLPWFVILLVMAIGGFGLVVLYSAAGGSMTPWAARQGFTFCVFLFMAILLSWVPVRFWANIALPVYGGLLLLLVLVELLGAVRGGAQRWLDLGFIRLQPSELMKPAIVLAIARFYDYLPASQTRSFNALWPAAILIGLPAGLVMLQPDLGTALMITFGGLTVMFLAGVPLRLFVGGGLAAAVAIPLAVNFLLHGYQRNRVLIFLNPESDPLGAGYHISQSKIAIGSGGILGKGFLHGTQSHLDYLPEGHTDFVFATMAEEWGLIGGGLLILAFFLIIGWGINVSLNAKGKFARLTAAGLSTTIFFYVAINLAMVMGLAPVVGIPLPLFSYGGSAQMTVLLCLGMLMSIDRANRKPGKAP</sequence>
<dbReference type="GO" id="GO:0051301">
    <property type="term" value="P:cell division"/>
    <property type="evidence" value="ECO:0007669"/>
    <property type="project" value="InterPro"/>
</dbReference>
<keyword evidence="13" id="KW-1185">Reference proteome</keyword>
<comment type="subcellular location">
    <subcellularLocation>
        <location evidence="11">Cell inner membrane</location>
        <topology evidence="11">Multi-pass membrane protein</topology>
    </subcellularLocation>
    <subcellularLocation>
        <location evidence="1">Membrane</location>
        <topology evidence="1">Multi-pass membrane protein</topology>
    </subcellularLocation>
</comment>
<reference evidence="12 13" key="1">
    <citation type="submission" date="2020-08" db="EMBL/GenBank/DDBJ databases">
        <title>Genomic Encyclopedia of Type Strains, Phase IV (KMG-IV): sequencing the most valuable type-strain genomes for metagenomic binning, comparative biology and taxonomic classification.</title>
        <authorList>
            <person name="Goeker M."/>
        </authorList>
    </citation>
    <scope>NUCLEOTIDE SEQUENCE [LARGE SCALE GENOMIC DNA]</scope>
    <source>
        <strain evidence="12 13">DSM 27203</strain>
    </source>
</reference>
<evidence type="ECO:0000256" key="2">
    <source>
        <dbReference type="ARBA" id="ARBA00022475"/>
    </source>
</evidence>
<accession>A0A840YY87</accession>
<keyword evidence="8 11" id="KW-1133">Transmembrane helix</keyword>
<dbReference type="RefSeq" id="WP_184002294.1">
    <property type="nucleotide sequence ID" value="NZ_BAABIF010000013.1"/>
</dbReference>
<dbReference type="GO" id="GO:0008360">
    <property type="term" value="P:regulation of cell shape"/>
    <property type="evidence" value="ECO:0007669"/>
    <property type="project" value="UniProtKB-KW"/>
</dbReference>
<dbReference type="NCBIfam" id="TIGR02210">
    <property type="entry name" value="rodA_shape"/>
    <property type="match status" value="1"/>
</dbReference>
<feature type="transmembrane region" description="Helical" evidence="11">
    <location>
        <begin position="339"/>
        <end position="360"/>
    </location>
</feature>
<evidence type="ECO:0000256" key="8">
    <source>
        <dbReference type="ARBA" id="ARBA00022989"/>
    </source>
</evidence>
<dbReference type="InterPro" id="IPR011923">
    <property type="entry name" value="RodA/MrdB"/>
</dbReference>
<evidence type="ECO:0000313" key="13">
    <source>
        <dbReference type="Proteomes" id="UP000554342"/>
    </source>
</evidence>
<feature type="transmembrane region" description="Helical" evidence="11">
    <location>
        <begin position="73"/>
        <end position="94"/>
    </location>
</feature>
<dbReference type="PANTHER" id="PTHR30474:SF1">
    <property type="entry name" value="PEPTIDOGLYCAN GLYCOSYLTRANSFERASE MRDB"/>
    <property type="match status" value="1"/>
</dbReference>
<feature type="transmembrane region" description="Helical" evidence="11">
    <location>
        <begin position="189"/>
        <end position="207"/>
    </location>
</feature>
<feature type="transmembrane region" description="Helical" evidence="11">
    <location>
        <begin position="49"/>
        <end position="67"/>
    </location>
</feature>
<comment type="similarity">
    <text evidence="11">Belongs to the SEDS family. MrdB/RodA subfamily.</text>
</comment>
<dbReference type="GO" id="GO:0009252">
    <property type="term" value="P:peptidoglycan biosynthetic process"/>
    <property type="evidence" value="ECO:0007669"/>
    <property type="project" value="UniProtKB-UniRule"/>
</dbReference>
<dbReference type="AlphaFoldDB" id="A0A840YY87"/>
<dbReference type="InterPro" id="IPR018365">
    <property type="entry name" value="Cell_cycle_FtsW-rel_CS"/>
</dbReference>
<comment type="catalytic activity">
    <reaction evidence="11">
        <text>[GlcNAc-(1-&gt;4)-Mur2Ac(oyl-L-Ala-gamma-D-Glu-L-Lys-D-Ala-D-Ala)](n)-di-trans,octa-cis-undecaprenyl diphosphate + beta-D-GlcNAc-(1-&gt;4)-Mur2Ac(oyl-L-Ala-gamma-D-Glu-L-Lys-D-Ala-D-Ala)-di-trans,octa-cis-undecaprenyl diphosphate = [GlcNAc-(1-&gt;4)-Mur2Ac(oyl-L-Ala-gamma-D-Glu-L-Lys-D-Ala-D-Ala)](n+1)-di-trans,octa-cis-undecaprenyl diphosphate + di-trans,octa-cis-undecaprenyl diphosphate + H(+)</text>
        <dbReference type="Rhea" id="RHEA:23708"/>
        <dbReference type="Rhea" id="RHEA-COMP:9602"/>
        <dbReference type="Rhea" id="RHEA-COMP:9603"/>
        <dbReference type="ChEBI" id="CHEBI:15378"/>
        <dbReference type="ChEBI" id="CHEBI:58405"/>
        <dbReference type="ChEBI" id="CHEBI:60033"/>
        <dbReference type="ChEBI" id="CHEBI:78435"/>
        <dbReference type="EC" id="2.4.99.28"/>
    </reaction>
</comment>
<evidence type="ECO:0000256" key="1">
    <source>
        <dbReference type="ARBA" id="ARBA00004141"/>
    </source>
</evidence>
<keyword evidence="6 11" id="KW-0133">Cell shape</keyword>
<feature type="transmembrane region" description="Helical" evidence="11">
    <location>
        <begin position="273"/>
        <end position="294"/>
    </location>
</feature>
<keyword evidence="10 11" id="KW-0961">Cell wall biogenesis/degradation</keyword>
<evidence type="ECO:0000256" key="7">
    <source>
        <dbReference type="ARBA" id="ARBA00022984"/>
    </source>
</evidence>
<evidence type="ECO:0000313" key="12">
    <source>
        <dbReference type="EMBL" id="MBB5718476.1"/>
    </source>
</evidence>
<evidence type="ECO:0000256" key="4">
    <source>
        <dbReference type="ARBA" id="ARBA00022679"/>
    </source>
</evidence>
<feature type="transmembrane region" description="Helical" evidence="11">
    <location>
        <begin position="140"/>
        <end position="157"/>
    </location>
</feature>
<organism evidence="12 13">
    <name type="scientific">Stakelama sediminis</name>
    <dbReference type="NCBI Taxonomy" id="463200"/>
    <lineage>
        <taxon>Bacteria</taxon>
        <taxon>Pseudomonadati</taxon>
        <taxon>Pseudomonadota</taxon>
        <taxon>Alphaproteobacteria</taxon>
        <taxon>Sphingomonadales</taxon>
        <taxon>Sphingomonadaceae</taxon>
        <taxon>Stakelama</taxon>
    </lineage>
</organism>
<dbReference type="GO" id="GO:0015648">
    <property type="term" value="F:lipid-linked peptidoglycan transporter activity"/>
    <property type="evidence" value="ECO:0007669"/>
    <property type="project" value="TreeGrafter"/>
</dbReference>
<gene>
    <name evidence="11" type="primary">mrdB</name>
    <name evidence="11" type="synonym">rodA</name>
    <name evidence="12" type="ORF">FHR23_001399</name>
</gene>
<feature type="transmembrane region" description="Helical" evidence="11">
    <location>
        <begin position="306"/>
        <end position="333"/>
    </location>
</feature>
<comment type="pathway">
    <text evidence="11">Cell wall biogenesis; peptidoglycan biosynthesis.</text>
</comment>